<feature type="chain" id="PRO_5015373983" evidence="2">
    <location>
        <begin position="24"/>
        <end position="410"/>
    </location>
</feature>
<feature type="signal peptide" evidence="2">
    <location>
        <begin position="1"/>
        <end position="23"/>
    </location>
</feature>
<dbReference type="AlphaFoldDB" id="A0A2T3J2D8"/>
<dbReference type="EMBL" id="PYMH01000002">
    <property type="protein sequence ID" value="PSU35213.1"/>
    <property type="molecule type" value="Genomic_DNA"/>
</dbReference>
<keyword evidence="2" id="KW-0732">Signal</keyword>
<gene>
    <name evidence="3" type="ORF">C9I99_07145</name>
</gene>
<name>A0A2T3J2D8_9GAMM</name>
<evidence type="ECO:0000256" key="1">
    <source>
        <dbReference type="ARBA" id="ARBA00008769"/>
    </source>
</evidence>
<dbReference type="GO" id="GO:0008643">
    <property type="term" value="P:carbohydrate transport"/>
    <property type="evidence" value="ECO:0007669"/>
    <property type="project" value="InterPro"/>
</dbReference>
<reference evidence="3 4" key="1">
    <citation type="submission" date="2018-03" db="EMBL/GenBank/DDBJ databases">
        <title>Whole genome sequencing of Histamine producing bacteria.</title>
        <authorList>
            <person name="Butler K."/>
        </authorList>
    </citation>
    <scope>NUCLEOTIDE SEQUENCE [LARGE SCALE GENOMIC DNA]</scope>
    <source>
        <strain evidence="3 4">JCM 13586</strain>
    </source>
</reference>
<evidence type="ECO:0000313" key="4">
    <source>
        <dbReference type="Proteomes" id="UP000241222"/>
    </source>
</evidence>
<evidence type="ECO:0000256" key="2">
    <source>
        <dbReference type="RuleBase" id="RU363072"/>
    </source>
</evidence>
<accession>A0A2T3J2D8</accession>
<organism evidence="3 4">
    <name type="scientific">Photobacterium lutimaris</name>
    <dbReference type="NCBI Taxonomy" id="388278"/>
    <lineage>
        <taxon>Bacteria</taxon>
        <taxon>Pseudomonadati</taxon>
        <taxon>Pseudomonadota</taxon>
        <taxon>Gammaproteobacteria</taxon>
        <taxon>Vibrionales</taxon>
        <taxon>Vibrionaceae</taxon>
        <taxon>Photobacterium</taxon>
    </lineage>
</organism>
<dbReference type="Gene3D" id="2.40.160.180">
    <property type="entry name" value="Carbohydrate-selective porin OprB"/>
    <property type="match status" value="1"/>
</dbReference>
<sequence>MTLTPKKLTLAVAATMFSYPIYAANFESPDTVENTISAQKNVQKPLRESLADSGLTFGLDYNSQGFSSSSGFNGEKASVASGVARFYGQWNLVNLGSQNTGGFVWKIEHRHAYTDSAINSYAFMADENLGYVGMLNPAFNDQGTRITNFHWKQKLNDGKTSMIIGFQDVTDYVDVYALASPWSGFSNLAFQTGSGAMGLPDDGLLGLTIGHMITDNYYVVAGVADANGYSDVEKMFGGFDSLFNEHDLFKSIELGWTSSQENIYTNNVHVTYWHLDPTEATNGSARHSSKKSSGFNFSASYFVNDNIMPFFRMGYSLEGDAALYKTSVSTGVGYFGLGQPTNTLGVAVNWSKINEAEFGIDDSQIVAEIYYNMQFGDHFQLTPDMQVIVDPAFSNEVVAVVFGLRGRLYF</sequence>
<dbReference type="InterPro" id="IPR038673">
    <property type="entry name" value="OprB_sf"/>
</dbReference>
<comment type="caution">
    <text evidence="3">The sequence shown here is derived from an EMBL/GenBank/DDBJ whole genome shotgun (WGS) entry which is preliminary data.</text>
</comment>
<comment type="similarity">
    <text evidence="1 2">Belongs to the OprB family.</text>
</comment>
<dbReference type="Pfam" id="PF04966">
    <property type="entry name" value="OprB"/>
    <property type="match status" value="1"/>
</dbReference>
<dbReference type="InterPro" id="IPR007049">
    <property type="entry name" value="Carb-sel_porin_OprB"/>
</dbReference>
<dbReference type="GO" id="GO:0016020">
    <property type="term" value="C:membrane"/>
    <property type="evidence" value="ECO:0007669"/>
    <property type="project" value="InterPro"/>
</dbReference>
<dbReference type="Proteomes" id="UP000241222">
    <property type="component" value="Unassembled WGS sequence"/>
</dbReference>
<keyword evidence="4" id="KW-1185">Reference proteome</keyword>
<dbReference type="OrthoDB" id="236886at2"/>
<dbReference type="GO" id="GO:0015288">
    <property type="term" value="F:porin activity"/>
    <property type="evidence" value="ECO:0007669"/>
    <property type="project" value="InterPro"/>
</dbReference>
<evidence type="ECO:0000313" key="3">
    <source>
        <dbReference type="EMBL" id="PSU35213.1"/>
    </source>
</evidence>
<protein>
    <submittedName>
        <fullName evidence="3">Porin</fullName>
    </submittedName>
</protein>
<proteinExistence type="inferred from homology"/>
<dbReference type="RefSeq" id="WP_107348531.1">
    <property type="nucleotide sequence ID" value="NZ_PYMH01000002.1"/>
</dbReference>